<dbReference type="Pfam" id="PF13767">
    <property type="entry name" value="DUF4168"/>
    <property type="match status" value="1"/>
</dbReference>
<feature type="chain" id="PRO_5045923900" evidence="1">
    <location>
        <begin position="21"/>
        <end position="116"/>
    </location>
</feature>
<keyword evidence="4" id="KW-1185">Reference proteome</keyword>
<evidence type="ECO:0000256" key="1">
    <source>
        <dbReference type="SAM" id="SignalP"/>
    </source>
</evidence>
<dbReference type="Proteomes" id="UP001484535">
    <property type="component" value="Unassembled WGS sequence"/>
</dbReference>
<evidence type="ECO:0000313" key="3">
    <source>
        <dbReference type="EMBL" id="MEN7537901.1"/>
    </source>
</evidence>
<dbReference type="EMBL" id="JBDLBR010000004">
    <property type="protein sequence ID" value="MEN7537901.1"/>
    <property type="molecule type" value="Genomic_DNA"/>
</dbReference>
<evidence type="ECO:0000259" key="2">
    <source>
        <dbReference type="Pfam" id="PF13767"/>
    </source>
</evidence>
<reference evidence="3 4" key="1">
    <citation type="submission" date="2024-05" db="EMBL/GenBank/DDBJ databases">
        <authorList>
            <person name="Park S."/>
        </authorList>
    </citation>
    <scope>NUCLEOTIDE SEQUENCE [LARGE SCALE GENOMIC DNA]</scope>
    <source>
        <strain evidence="3 4">DGU5</strain>
    </source>
</reference>
<protein>
    <submittedName>
        <fullName evidence="3">DUF4168 domain-containing protein</fullName>
    </submittedName>
</protein>
<dbReference type="InterPro" id="IPR025433">
    <property type="entry name" value="DUF4168"/>
</dbReference>
<feature type="domain" description="DUF4168" evidence="2">
    <location>
        <begin position="69"/>
        <end position="103"/>
    </location>
</feature>
<accession>A0ABV0D0M7</accession>
<dbReference type="RefSeq" id="WP_346785359.1">
    <property type="nucleotide sequence ID" value="NZ_JBDLBR010000004.1"/>
</dbReference>
<sequence>MKTFVTLAAGGLLFASPAIAQVADSAAEAEAPAADAATFTDEEIGMYAEAAVEISELHGDASLDAEARQNGALAVLEQSGLAPERFNEISDAARTDPELAQRVQLAIASVQGDPGA</sequence>
<comment type="caution">
    <text evidence="3">The sequence shown here is derived from an EMBL/GenBank/DDBJ whole genome shotgun (WGS) entry which is preliminary data.</text>
</comment>
<name>A0ABV0D0M7_9SPHN</name>
<gene>
    <name evidence="3" type="ORF">ABDJ38_12030</name>
</gene>
<proteinExistence type="predicted"/>
<keyword evidence="1" id="KW-0732">Signal</keyword>
<feature type="signal peptide" evidence="1">
    <location>
        <begin position="1"/>
        <end position="20"/>
    </location>
</feature>
<organism evidence="3 4">
    <name type="scientific">Aurantiacibacter flavus</name>
    <dbReference type="NCBI Taxonomy" id="3145232"/>
    <lineage>
        <taxon>Bacteria</taxon>
        <taxon>Pseudomonadati</taxon>
        <taxon>Pseudomonadota</taxon>
        <taxon>Alphaproteobacteria</taxon>
        <taxon>Sphingomonadales</taxon>
        <taxon>Erythrobacteraceae</taxon>
        <taxon>Aurantiacibacter</taxon>
    </lineage>
</organism>
<evidence type="ECO:0000313" key="4">
    <source>
        <dbReference type="Proteomes" id="UP001484535"/>
    </source>
</evidence>